<evidence type="ECO:0000313" key="1">
    <source>
        <dbReference type="EMBL" id="KAJ1356001.1"/>
    </source>
</evidence>
<dbReference type="AlphaFoldDB" id="A0AAD5MUS3"/>
<gene>
    <name evidence="1" type="ORF">KIN20_013607</name>
</gene>
<name>A0AAD5MUS3_PARTN</name>
<protein>
    <submittedName>
        <fullName evidence="1">Uncharacterized protein</fullName>
    </submittedName>
</protein>
<dbReference type="Proteomes" id="UP001196413">
    <property type="component" value="Unassembled WGS sequence"/>
</dbReference>
<reference evidence="1" key="1">
    <citation type="submission" date="2021-06" db="EMBL/GenBank/DDBJ databases">
        <title>Parelaphostrongylus tenuis whole genome reference sequence.</title>
        <authorList>
            <person name="Garwood T.J."/>
            <person name="Larsen P.A."/>
            <person name="Fountain-Jones N.M."/>
            <person name="Garbe J.R."/>
            <person name="Macchietto M.G."/>
            <person name="Kania S.A."/>
            <person name="Gerhold R.W."/>
            <person name="Richards J.E."/>
            <person name="Wolf T.M."/>
        </authorList>
    </citation>
    <scope>NUCLEOTIDE SEQUENCE</scope>
    <source>
        <strain evidence="1">MNPRO001-30</strain>
        <tissue evidence="1">Meninges</tissue>
    </source>
</reference>
<dbReference type="EMBL" id="JAHQIW010002655">
    <property type="protein sequence ID" value="KAJ1356001.1"/>
    <property type="molecule type" value="Genomic_DNA"/>
</dbReference>
<keyword evidence="2" id="KW-1185">Reference proteome</keyword>
<accession>A0AAD5MUS3</accession>
<comment type="caution">
    <text evidence="1">The sequence shown here is derived from an EMBL/GenBank/DDBJ whole genome shotgun (WGS) entry which is preliminary data.</text>
</comment>
<proteinExistence type="predicted"/>
<evidence type="ECO:0000313" key="2">
    <source>
        <dbReference type="Proteomes" id="UP001196413"/>
    </source>
</evidence>
<sequence length="93" mass="10960">MLGLGENIRLHCSKENKFNLDLQSIAVDLSHSSTDLPHTPLGFYYYIHDVFALAKNHDETRRPRMRCNQLASRIHNGFWRMYHFQAVIELCQE</sequence>
<organism evidence="1 2">
    <name type="scientific">Parelaphostrongylus tenuis</name>
    <name type="common">Meningeal worm</name>
    <dbReference type="NCBI Taxonomy" id="148309"/>
    <lineage>
        <taxon>Eukaryota</taxon>
        <taxon>Metazoa</taxon>
        <taxon>Ecdysozoa</taxon>
        <taxon>Nematoda</taxon>
        <taxon>Chromadorea</taxon>
        <taxon>Rhabditida</taxon>
        <taxon>Rhabditina</taxon>
        <taxon>Rhabditomorpha</taxon>
        <taxon>Strongyloidea</taxon>
        <taxon>Metastrongylidae</taxon>
        <taxon>Parelaphostrongylus</taxon>
    </lineage>
</organism>